<sequence length="286" mass="32822">MIKEHRQIELFGKKIFEKAVVSPPFRFFYGMPNEACFFYLVHGNSKLMTPNNTMQINTHEGVVLQCGNYLADMVKGSGSEYCEAVAVHLYPDVLKMIYDKDFPNFLLDLDKVSQAPIEKYEASELLGNYIESLQFYFKNPALVSEELMRLKLKELMLLLARSNNAEVLKQLISRLFSTIEFDFKSVIETNIFNNLNIDELAKLTSLSVSSFKREFAKHYKDSPAKYIRKQKLNKASKLLKGTDLRISDIAYDCGFLDLSSFSKSFVKQFSVSPSVFRMDHKSNSLA</sequence>
<dbReference type="InterPro" id="IPR020449">
    <property type="entry name" value="Tscrpt_reg_AraC-type_HTH"/>
</dbReference>
<keyword evidence="2" id="KW-0238">DNA-binding</keyword>
<dbReference type="Proteomes" id="UP000245762">
    <property type="component" value="Unassembled WGS sequence"/>
</dbReference>
<evidence type="ECO:0000256" key="3">
    <source>
        <dbReference type="ARBA" id="ARBA00023163"/>
    </source>
</evidence>
<dbReference type="AlphaFoldDB" id="A0A316L1S7"/>
<dbReference type="GO" id="GO:0043565">
    <property type="term" value="F:sequence-specific DNA binding"/>
    <property type="evidence" value="ECO:0007669"/>
    <property type="project" value="InterPro"/>
</dbReference>
<dbReference type="PROSITE" id="PS00041">
    <property type="entry name" value="HTH_ARAC_FAMILY_1"/>
    <property type="match status" value="1"/>
</dbReference>
<keyword evidence="6" id="KW-1185">Reference proteome</keyword>
<evidence type="ECO:0000256" key="2">
    <source>
        <dbReference type="ARBA" id="ARBA00023125"/>
    </source>
</evidence>
<gene>
    <name evidence="5" type="ORF">DKG77_07545</name>
</gene>
<dbReference type="InterPro" id="IPR054015">
    <property type="entry name" value="ExsA-like_N"/>
</dbReference>
<dbReference type="PROSITE" id="PS01124">
    <property type="entry name" value="HTH_ARAC_FAMILY_2"/>
    <property type="match status" value="1"/>
</dbReference>
<dbReference type="SMART" id="SM00342">
    <property type="entry name" value="HTH_ARAC"/>
    <property type="match status" value="1"/>
</dbReference>
<reference evidence="5 6" key="1">
    <citation type="submission" date="2018-05" db="EMBL/GenBank/DDBJ databases">
        <title>Complete genome sequence of Flagellimonas aquimarina ECD12 isolated from seaweed Ecklonia cava.</title>
        <authorList>
            <person name="Choi S."/>
            <person name="Seong C."/>
        </authorList>
    </citation>
    <scope>NUCLEOTIDE SEQUENCE [LARGE SCALE GENOMIC DNA]</scope>
    <source>
        <strain evidence="5 6">ECD12</strain>
    </source>
</reference>
<keyword evidence="1" id="KW-0805">Transcription regulation</keyword>
<dbReference type="Pfam" id="PF22200">
    <property type="entry name" value="ExsA_N"/>
    <property type="match status" value="1"/>
</dbReference>
<dbReference type="Gene3D" id="1.10.10.60">
    <property type="entry name" value="Homeodomain-like"/>
    <property type="match status" value="2"/>
</dbReference>
<evidence type="ECO:0000313" key="6">
    <source>
        <dbReference type="Proteomes" id="UP000245762"/>
    </source>
</evidence>
<dbReference type="Pfam" id="PF12833">
    <property type="entry name" value="HTH_18"/>
    <property type="match status" value="1"/>
</dbReference>
<protein>
    <submittedName>
        <fullName evidence="5">AraC family transcriptional regulator</fullName>
    </submittedName>
</protein>
<dbReference type="PANTHER" id="PTHR43280">
    <property type="entry name" value="ARAC-FAMILY TRANSCRIPTIONAL REGULATOR"/>
    <property type="match status" value="1"/>
</dbReference>
<dbReference type="EMBL" id="QGEG01000002">
    <property type="protein sequence ID" value="PWL38133.1"/>
    <property type="molecule type" value="Genomic_DNA"/>
</dbReference>
<dbReference type="GO" id="GO:0003700">
    <property type="term" value="F:DNA-binding transcription factor activity"/>
    <property type="evidence" value="ECO:0007669"/>
    <property type="project" value="InterPro"/>
</dbReference>
<evidence type="ECO:0000259" key="4">
    <source>
        <dbReference type="PROSITE" id="PS01124"/>
    </source>
</evidence>
<dbReference type="PANTHER" id="PTHR43280:SF2">
    <property type="entry name" value="HTH-TYPE TRANSCRIPTIONAL REGULATOR EXSA"/>
    <property type="match status" value="1"/>
</dbReference>
<name>A0A316L1S7_9FLAO</name>
<evidence type="ECO:0000256" key="1">
    <source>
        <dbReference type="ARBA" id="ARBA00023015"/>
    </source>
</evidence>
<comment type="caution">
    <text evidence="5">The sequence shown here is derived from an EMBL/GenBank/DDBJ whole genome shotgun (WGS) entry which is preliminary data.</text>
</comment>
<feature type="domain" description="HTH araC/xylS-type" evidence="4">
    <location>
        <begin position="181"/>
        <end position="279"/>
    </location>
</feature>
<dbReference type="InterPro" id="IPR018060">
    <property type="entry name" value="HTH_AraC"/>
</dbReference>
<dbReference type="PRINTS" id="PR00032">
    <property type="entry name" value="HTHARAC"/>
</dbReference>
<dbReference type="InterPro" id="IPR018062">
    <property type="entry name" value="HTH_AraC-typ_CS"/>
</dbReference>
<evidence type="ECO:0000313" key="5">
    <source>
        <dbReference type="EMBL" id="PWL38133.1"/>
    </source>
</evidence>
<dbReference type="OrthoDB" id="4480133at2"/>
<accession>A0A316L1S7</accession>
<dbReference type="SUPFAM" id="SSF46689">
    <property type="entry name" value="Homeodomain-like"/>
    <property type="match status" value="2"/>
</dbReference>
<organism evidence="5 6">
    <name type="scientific">Flagellimonas aquimarina</name>
    <dbReference type="NCBI Taxonomy" id="2201895"/>
    <lineage>
        <taxon>Bacteria</taxon>
        <taxon>Pseudomonadati</taxon>
        <taxon>Bacteroidota</taxon>
        <taxon>Flavobacteriia</taxon>
        <taxon>Flavobacteriales</taxon>
        <taxon>Flavobacteriaceae</taxon>
        <taxon>Flagellimonas</taxon>
    </lineage>
</organism>
<dbReference type="InterPro" id="IPR009057">
    <property type="entry name" value="Homeodomain-like_sf"/>
</dbReference>
<proteinExistence type="predicted"/>
<keyword evidence="3" id="KW-0804">Transcription</keyword>